<evidence type="ECO:0000256" key="4">
    <source>
        <dbReference type="PROSITE-ProRule" id="PRU00325"/>
    </source>
</evidence>
<dbReference type="SMART" id="SM00575">
    <property type="entry name" value="ZnF_PMZ"/>
    <property type="match status" value="1"/>
</dbReference>
<dbReference type="InterPro" id="IPR006564">
    <property type="entry name" value="Znf_PMZ"/>
</dbReference>
<keyword evidence="2 4" id="KW-0863">Zinc-finger</keyword>
<feature type="region of interest" description="Disordered" evidence="5">
    <location>
        <begin position="453"/>
        <end position="541"/>
    </location>
</feature>
<evidence type="ECO:0000313" key="7">
    <source>
        <dbReference type="Proteomes" id="UP000694861"/>
    </source>
</evidence>
<accession>A0ABM0P6X4</accession>
<dbReference type="Pfam" id="PF10551">
    <property type="entry name" value="MULE"/>
    <property type="match status" value="1"/>
</dbReference>
<dbReference type="GeneID" id="103334074"/>
<gene>
    <name evidence="8" type="primary">LOC103334074</name>
</gene>
<keyword evidence="1" id="KW-0479">Metal-binding</keyword>
<dbReference type="InterPro" id="IPR018289">
    <property type="entry name" value="MULE_transposase_dom"/>
</dbReference>
<feature type="compositionally biased region" description="Polar residues" evidence="5">
    <location>
        <begin position="478"/>
        <end position="536"/>
    </location>
</feature>
<dbReference type="Pfam" id="PF04434">
    <property type="entry name" value="SWIM"/>
    <property type="match status" value="1"/>
</dbReference>
<dbReference type="Proteomes" id="UP000694861">
    <property type="component" value="Linkage group LG6"/>
</dbReference>
<dbReference type="PANTHER" id="PTHR31973:SF199">
    <property type="entry name" value="SWIM-TYPE DOMAIN-CONTAINING PROTEIN"/>
    <property type="match status" value="1"/>
</dbReference>
<evidence type="ECO:0000313" key="8">
    <source>
        <dbReference type="RefSeq" id="XP_008235222.1"/>
    </source>
</evidence>
<evidence type="ECO:0000256" key="1">
    <source>
        <dbReference type="ARBA" id="ARBA00022723"/>
    </source>
</evidence>
<keyword evidence="7" id="KW-1185">Reference proteome</keyword>
<reference evidence="7" key="1">
    <citation type="journal article" date="2012" name="Nat. Commun.">
        <title>The genome of Prunus mume.</title>
        <authorList>
            <person name="Zhang Q."/>
            <person name="Chen W."/>
            <person name="Sun L."/>
            <person name="Zhao F."/>
            <person name="Huang B."/>
            <person name="Yang W."/>
            <person name="Tao Y."/>
            <person name="Wang J."/>
            <person name="Yuan Z."/>
            <person name="Fan G."/>
            <person name="Xing Z."/>
            <person name="Han C."/>
            <person name="Pan H."/>
            <person name="Zhong X."/>
            <person name="Shi W."/>
            <person name="Liang X."/>
            <person name="Du D."/>
            <person name="Sun F."/>
            <person name="Xu Z."/>
            <person name="Hao R."/>
            <person name="Lv T."/>
            <person name="Lv Y."/>
            <person name="Zheng Z."/>
            <person name="Sun M."/>
            <person name="Luo L."/>
            <person name="Cai M."/>
            <person name="Gao Y."/>
            <person name="Wang J."/>
            <person name="Yin Y."/>
            <person name="Xu X."/>
            <person name="Cheng T."/>
            <person name="Wang J."/>
        </authorList>
    </citation>
    <scope>NUCLEOTIDE SEQUENCE [LARGE SCALE GENOMIC DNA]</scope>
</reference>
<dbReference type="PROSITE" id="PS50966">
    <property type="entry name" value="ZF_SWIM"/>
    <property type="match status" value="1"/>
</dbReference>
<dbReference type="RefSeq" id="XP_008235222.1">
    <property type="nucleotide sequence ID" value="XM_008237000.1"/>
</dbReference>
<organism evidence="7 8">
    <name type="scientific">Prunus mume</name>
    <name type="common">Japanese apricot</name>
    <name type="synonym">Armeniaca mume</name>
    <dbReference type="NCBI Taxonomy" id="102107"/>
    <lineage>
        <taxon>Eukaryota</taxon>
        <taxon>Viridiplantae</taxon>
        <taxon>Streptophyta</taxon>
        <taxon>Embryophyta</taxon>
        <taxon>Tracheophyta</taxon>
        <taxon>Spermatophyta</taxon>
        <taxon>Magnoliopsida</taxon>
        <taxon>eudicotyledons</taxon>
        <taxon>Gunneridae</taxon>
        <taxon>Pentapetalae</taxon>
        <taxon>rosids</taxon>
        <taxon>fabids</taxon>
        <taxon>Rosales</taxon>
        <taxon>Rosaceae</taxon>
        <taxon>Amygdaloideae</taxon>
        <taxon>Amygdaleae</taxon>
        <taxon>Prunus</taxon>
    </lineage>
</organism>
<name>A0ABM0P6X4_PRUMU</name>
<evidence type="ECO:0000256" key="5">
    <source>
        <dbReference type="SAM" id="MobiDB-lite"/>
    </source>
</evidence>
<feature type="domain" description="SWIM-type" evidence="6">
    <location>
        <begin position="284"/>
        <end position="318"/>
    </location>
</feature>
<dbReference type="InterPro" id="IPR007527">
    <property type="entry name" value="Znf_SWIM"/>
</dbReference>
<keyword evidence="3" id="KW-0862">Zinc</keyword>
<evidence type="ECO:0000259" key="6">
    <source>
        <dbReference type="PROSITE" id="PS50966"/>
    </source>
</evidence>
<sequence>MVNKDLCHSFKIIDLQSKAKGNFSTKKGFIDTLRPVVGLDAYHIKGQHPGQLLSAVGVDPNNGMYPIAYAVADAENYATWTWFLELLAVDLGIENSNGYVFITNRQKDLIDAVGDMFPNSKHRHCLKHLHANFILAGYRGLVLKQHMDATARSTTIHWFQAEMKKLQDLSGSTFNWLSRLDPMQWCRSHFRTHSKCGILLNNMCETFNKSILDARDKPIITLLERIMYYIMLLMATRREVMEKWAHDVGPRVLATLEKLKKQSAWCIPRLAGESKYEVKCFGGTQVVVDLRNISCSCRQWDLTEIPCKYACAAIGQLNGNHISYVHDYYKKEAFIKAYTPMVHPMVSLDLWAKTNLPHLLPPQFYKQPGRPKKTRKASASEPSPSFNPKAKHLPRYNLEIKCSICKQPDYNKRKCPRVNEARSSSQVYSKHVILQILYVWHSDMDSPMMFVGQAKKRSNHHQASSQSGQAPQPSHQATQPSQPFHQPATASQFEQSSEAFQFEQASQAPQFEQASQAALFKQVSQSQAPNSSQPLQASHKGKLGTGLYNIAMDSAYSVNKSI</sequence>
<protein>
    <submittedName>
        <fullName evidence="8">Uncharacterized protein LOC103334074</fullName>
    </submittedName>
</protein>
<feature type="compositionally biased region" description="Low complexity" evidence="5">
    <location>
        <begin position="461"/>
        <end position="477"/>
    </location>
</feature>
<feature type="region of interest" description="Disordered" evidence="5">
    <location>
        <begin position="362"/>
        <end position="390"/>
    </location>
</feature>
<dbReference type="PANTHER" id="PTHR31973">
    <property type="entry name" value="POLYPROTEIN, PUTATIVE-RELATED"/>
    <property type="match status" value="1"/>
</dbReference>
<evidence type="ECO:0000256" key="2">
    <source>
        <dbReference type="ARBA" id="ARBA00022771"/>
    </source>
</evidence>
<evidence type="ECO:0000256" key="3">
    <source>
        <dbReference type="ARBA" id="ARBA00022833"/>
    </source>
</evidence>
<proteinExistence type="predicted"/>
<reference evidence="8" key="2">
    <citation type="submission" date="2025-08" db="UniProtKB">
        <authorList>
            <consortium name="RefSeq"/>
        </authorList>
    </citation>
    <scope>IDENTIFICATION</scope>
</reference>